<protein>
    <submittedName>
        <fullName evidence="1">Uncharacterized protein</fullName>
    </submittedName>
</protein>
<dbReference type="EMBL" id="MT143021">
    <property type="protein sequence ID" value="QJA91887.1"/>
    <property type="molecule type" value="Genomic_DNA"/>
</dbReference>
<dbReference type="AlphaFoldDB" id="A0A6M3L9X6"/>
<proteinExistence type="predicted"/>
<evidence type="ECO:0000313" key="1">
    <source>
        <dbReference type="EMBL" id="QJA91887.1"/>
    </source>
</evidence>
<gene>
    <name evidence="1" type="ORF">MM415B03236_0013</name>
</gene>
<accession>A0A6M3L9X6</accession>
<organism evidence="1">
    <name type="scientific">viral metagenome</name>
    <dbReference type="NCBI Taxonomy" id="1070528"/>
    <lineage>
        <taxon>unclassified sequences</taxon>
        <taxon>metagenomes</taxon>
        <taxon>organismal metagenomes</taxon>
    </lineage>
</organism>
<sequence>MVRKYTVYECDVCGKEEQADGFPEEWIEIEVRKGAYFSSDEDFEKHLWERDCCRQECANKAMLAYLSAHRFEGG</sequence>
<reference evidence="1" key="1">
    <citation type="submission" date="2020-03" db="EMBL/GenBank/DDBJ databases">
        <title>The deep terrestrial virosphere.</title>
        <authorList>
            <person name="Holmfeldt K."/>
            <person name="Nilsson E."/>
            <person name="Simone D."/>
            <person name="Lopez-Fernandez M."/>
            <person name="Wu X."/>
            <person name="de Brujin I."/>
            <person name="Lundin D."/>
            <person name="Andersson A."/>
            <person name="Bertilsson S."/>
            <person name="Dopson M."/>
        </authorList>
    </citation>
    <scope>NUCLEOTIDE SEQUENCE</scope>
    <source>
        <strain evidence="1">MM415B03236</strain>
    </source>
</reference>
<name>A0A6M3L9X6_9ZZZZ</name>